<protein>
    <recommendedName>
        <fullName evidence="5">Oligosaccharide repeat unit polymerase</fullName>
    </recommendedName>
</protein>
<keyword evidence="2" id="KW-0812">Transmembrane</keyword>
<gene>
    <name evidence="3" type="ORF">GA0074694_5731</name>
</gene>
<dbReference type="Proteomes" id="UP000198906">
    <property type="component" value="Unassembled WGS sequence"/>
</dbReference>
<feature type="region of interest" description="Disordered" evidence="1">
    <location>
        <begin position="1"/>
        <end position="34"/>
    </location>
</feature>
<evidence type="ECO:0000313" key="3">
    <source>
        <dbReference type="EMBL" id="SCL30573.1"/>
    </source>
</evidence>
<feature type="transmembrane region" description="Helical" evidence="2">
    <location>
        <begin position="387"/>
        <end position="406"/>
    </location>
</feature>
<evidence type="ECO:0008006" key="5">
    <source>
        <dbReference type="Google" id="ProtNLM"/>
    </source>
</evidence>
<proteinExistence type="predicted"/>
<keyword evidence="2" id="KW-1133">Transmembrane helix</keyword>
<evidence type="ECO:0000256" key="1">
    <source>
        <dbReference type="SAM" id="MobiDB-lite"/>
    </source>
</evidence>
<feature type="compositionally biased region" description="Basic and acidic residues" evidence="1">
    <location>
        <begin position="23"/>
        <end position="34"/>
    </location>
</feature>
<keyword evidence="4" id="KW-1185">Reference proteome</keyword>
<name>A0A1C6SMI1_9ACTN</name>
<feature type="transmembrane region" description="Helical" evidence="2">
    <location>
        <begin position="134"/>
        <end position="152"/>
    </location>
</feature>
<feature type="transmembrane region" description="Helical" evidence="2">
    <location>
        <begin position="252"/>
        <end position="276"/>
    </location>
</feature>
<accession>A0A1C6SMI1</accession>
<evidence type="ECO:0000313" key="4">
    <source>
        <dbReference type="Proteomes" id="UP000198906"/>
    </source>
</evidence>
<keyword evidence="2" id="KW-0472">Membrane</keyword>
<dbReference type="STRING" id="47866.GA0074694_5731"/>
<feature type="transmembrane region" description="Helical" evidence="2">
    <location>
        <begin position="103"/>
        <end position="122"/>
    </location>
</feature>
<reference evidence="4" key="1">
    <citation type="submission" date="2016-06" db="EMBL/GenBank/DDBJ databases">
        <authorList>
            <person name="Varghese N."/>
        </authorList>
    </citation>
    <scope>NUCLEOTIDE SEQUENCE [LARGE SCALE GENOMIC DNA]</scope>
    <source>
        <strain evidence="4">DSM 46123</strain>
    </source>
</reference>
<feature type="transmembrane region" description="Helical" evidence="2">
    <location>
        <begin position="164"/>
        <end position="182"/>
    </location>
</feature>
<feature type="transmembrane region" description="Helical" evidence="2">
    <location>
        <begin position="288"/>
        <end position="311"/>
    </location>
</feature>
<sequence length="480" mass="51814">MRTLDRPGAPSRLKHPWPGPKAGRVDEPSPDRPRPERRWLLLIPLAGYVTLLHHVYQHEIVPLFEYLNLVYRTPDTWNYALALGMVAVVAVLMPQRIRRPSDFVLWVLFVMAVVPSIVVPQYADILPASESLELAAVVAAVFLLVVGGARLGPVGSLRVRGIQFFDVWAIVVVLSLITYAYMTLTAGLSFRLVGLGDVWEIRSAYRDQVAASGPVLGYLVRLQGNVLNPLLIARGIYARRWTMALLGGVGQIPIFAATGFKLTLLSIPAIVALALLFRGRGSPRAWTIVAGVVGIIAAALVADALLGSFLYTQVFVNRLFIAPGVVTAAHVMVFADLPKARWGHSFLRPFVDYPYDQVPDHMVGAVMFEQPQTSANASLFGDGYSNLGYGGVLIEAAVLVLLLWAIDGAARHLPLKVSGAILLVPAVALANMSVFTSILSNGFAYAIVLMACLPAAGWDRAEHVRGRSGGPPGTSPGVPR</sequence>
<feature type="transmembrane region" description="Helical" evidence="2">
    <location>
        <begin position="39"/>
        <end position="56"/>
    </location>
</feature>
<evidence type="ECO:0000256" key="2">
    <source>
        <dbReference type="SAM" id="Phobius"/>
    </source>
</evidence>
<organism evidence="3 4">
    <name type="scientific">Micromonospora inyonensis</name>
    <dbReference type="NCBI Taxonomy" id="47866"/>
    <lineage>
        <taxon>Bacteria</taxon>
        <taxon>Bacillati</taxon>
        <taxon>Actinomycetota</taxon>
        <taxon>Actinomycetes</taxon>
        <taxon>Micromonosporales</taxon>
        <taxon>Micromonosporaceae</taxon>
        <taxon>Micromonospora</taxon>
    </lineage>
</organism>
<dbReference type="EMBL" id="FMHU01000002">
    <property type="protein sequence ID" value="SCL30573.1"/>
    <property type="molecule type" value="Genomic_DNA"/>
</dbReference>
<dbReference type="AlphaFoldDB" id="A0A1C6SMI1"/>
<dbReference type="RefSeq" id="WP_091462938.1">
    <property type="nucleotide sequence ID" value="NZ_FMHU01000002.1"/>
</dbReference>
<feature type="transmembrane region" description="Helical" evidence="2">
    <location>
        <begin position="76"/>
        <end position="94"/>
    </location>
</feature>
<feature type="transmembrane region" description="Helical" evidence="2">
    <location>
        <begin position="413"/>
        <end position="432"/>
    </location>
</feature>